<dbReference type="OrthoDB" id="4240at2157"/>
<dbReference type="Gene3D" id="3.50.50.60">
    <property type="entry name" value="FAD/NAD(P)-binding domain"/>
    <property type="match status" value="1"/>
</dbReference>
<feature type="binding site" evidence="6">
    <location>
        <position position="234"/>
    </location>
    <ligand>
        <name>glycine</name>
        <dbReference type="ChEBI" id="CHEBI:57305"/>
    </ligand>
</feature>
<dbReference type="Proteomes" id="UP000195137">
    <property type="component" value="Unassembled WGS sequence"/>
</dbReference>
<evidence type="ECO:0000313" key="7">
    <source>
        <dbReference type="EMBL" id="OUJ19229.1"/>
    </source>
</evidence>
<evidence type="ECO:0000256" key="2">
    <source>
        <dbReference type="ARBA" id="ARBA00022723"/>
    </source>
</evidence>
<feature type="binding site" description="in other chain" evidence="6">
    <location>
        <position position="127"/>
    </location>
    <ligand>
        <name>NAD(+)</name>
        <dbReference type="ChEBI" id="CHEBI:57540"/>
        <note>ligand shared between two adjacent protomers</note>
    </ligand>
</feature>
<protein>
    <recommendedName>
        <fullName evidence="6">Thiamine thiazole synthase</fullName>
        <ecNumber evidence="6">2.4.2.59</ecNumber>
    </recommendedName>
</protein>
<gene>
    <name evidence="6" type="primary">thi4</name>
    <name evidence="7" type="ORF">AMET1_0882</name>
</gene>
<dbReference type="InterPro" id="IPR022828">
    <property type="entry name" value="Thi4_prok"/>
</dbReference>
<evidence type="ECO:0000256" key="4">
    <source>
        <dbReference type="ARBA" id="ARBA00023004"/>
    </source>
</evidence>
<feature type="binding site" description="in other chain" evidence="6">
    <location>
        <position position="63"/>
    </location>
    <ligand>
        <name>NAD(+)</name>
        <dbReference type="ChEBI" id="CHEBI:57540"/>
        <note>ligand shared between two adjacent protomers</note>
    </ligand>
</feature>
<dbReference type="InterPro" id="IPR036188">
    <property type="entry name" value="FAD/NAD-bd_sf"/>
</dbReference>
<keyword evidence="4 6" id="KW-0408">Iron</keyword>
<comment type="function">
    <text evidence="6">Involved in the biosynthesis of the thiazole moiety of thiamine. Catalyzes the conversion of NAD and glycine to adenosine diphosphate 5-(2-hydroxyethyl)-4-methylthiazole-2-carboxylate (ADT), an adenylated thiazole intermediate, using free sulfide as a source of sulfur.</text>
</comment>
<comment type="caution">
    <text evidence="6">Lacks conserved residue(s) required for the propagation of feature annotation.</text>
</comment>
<evidence type="ECO:0000256" key="6">
    <source>
        <dbReference type="HAMAP-Rule" id="MF_00304"/>
    </source>
</evidence>
<organism evidence="7 8">
    <name type="scientific">Methanonatronarchaeum thermophilum</name>
    <dbReference type="NCBI Taxonomy" id="1927129"/>
    <lineage>
        <taxon>Archaea</taxon>
        <taxon>Methanobacteriati</taxon>
        <taxon>Methanobacteriota</taxon>
        <taxon>Methanonatronarchaeia</taxon>
        <taxon>Methanonatronarchaeales</taxon>
        <taxon>Methanonatronarchaeaceae</taxon>
        <taxon>Methanonatronarchaeum</taxon>
    </lineage>
</organism>
<feature type="binding site" description="in other chain" evidence="6">
    <location>
        <begin position="55"/>
        <end position="56"/>
    </location>
    <ligand>
        <name>NAD(+)</name>
        <dbReference type="ChEBI" id="CHEBI:57540"/>
        <note>ligand shared between two adjacent protomers</note>
    </ligand>
</feature>
<evidence type="ECO:0000256" key="1">
    <source>
        <dbReference type="ARBA" id="ARBA00022679"/>
    </source>
</evidence>
<keyword evidence="5 6" id="KW-0520">NAD</keyword>
<dbReference type="GO" id="GO:0016763">
    <property type="term" value="F:pentosyltransferase activity"/>
    <property type="evidence" value="ECO:0007669"/>
    <property type="project" value="UniProtKB-UniRule"/>
</dbReference>
<reference evidence="7 8" key="1">
    <citation type="submission" date="2016-12" db="EMBL/GenBank/DDBJ databases">
        <title>Discovery of methanogenic haloarchaea.</title>
        <authorList>
            <person name="Sorokin D.Y."/>
            <person name="Makarova K.S."/>
            <person name="Abbas B."/>
            <person name="Ferrer M."/>
            <person name="Golyshin P.N."/>
        </authorList>
    </citation>
    <scope>NUCLEOTIDE SEQUENCE [LARGE SCALE GENOMIC DNA]</scope>
    <source>
        <strain evidence="7">AMET1</strain>
    </source>
</reference>
<dbReference type="GO" id="GO:0009228">
    <property type="term" value="P:thiamine biosynthetic process"/>
    <property type="evidence" value="ECO:0007669"/>
    <property type="project" value="UniProtKB-KW"/>
</dbReference>
<dbReference type="PANTHER" id="PTHR43422">
    <property type="entry name" value="THIAMINE THIAZOLE SYNTHASE"/>
    <property type="match status" value="1"/>
</dbReference>
<dbReference type="NCBIfam" id="TIGR00292">
    <property type="entry name" value="sulfide-dependent adenosine diphosphate thiazole synthase"/>
    <property type="match status" value="1"/>
</dbReference>
<dbReference type="EMBL" id="MRZU01000003">
    <property type="protein sequence ID" value="OUJ19229.1"/>
    <property type="molecule type" value="Genomic_DNA"/>
</dbReference>
<comment type="pathway">
    <text evidence="6">Cofactor biosynthesis; thiamine diphosphate biosynthesis.</text>
</comment>
<dbReference type="PRINTS" id="PR00419">
    <property type="entry name" value="ADXRDTASE"/>
</dbReference>
<keyword evidence="3 6" id="KW-0784">Thiamine biosynthesis</keyword>
<dbReference type="InterPro" id="IPR002922">
    <property type="entry name" value="Thi4_fam"/>
</dbReference>
<dbReference type="EC" id="2.4.2.59" evidence="6"/>
<feature type="binding site" evidence="6">
    <location>
        <begin position="153"/>
        <end position="155"/>
    </location>
    <ligand>
        <name>NAD(+)</name>
        <dbReference type="ChEBI" id="CHEBI:57540"/>
        <note>ligand shared between two adjacent protomers</note>
    </ligand>
</feature>
<keyword evidence="8" id="KW-1185">Reference proteome</keyword>
<comment type="catalytic activity">
    <reaction evidence="6">
        <text>hydrogen sulfide + glycine + NAD(+) = ADP-5-ethyl-4-methylthiazole-2-carboxylate + nicotinamide + 3 H2O + H(+)</text>
        <dbReference type="Rhea" id="RHEA:55704"/>
        <dbReference type="ChEBI" id="CHEBI:15377"/>
        <dbReference type="ChEBI" id="CHEBI:15378"/>
        <dbReference type="ChEBI" id="CHEBI:17154"/>
        <dbReference type="ChEBI" id="CHEBI:29919"/>
        <dbReference type="ChEBI" id="CHEBI:57305"/>
        <dbReference type="ChEBI" id="CHEBI:57540"/>
        <dbReference type="ChEBI" id="CHEBI:139151"/>
        <dbReference type="EC" id="2.4.2.59"/>
    </reaction>
</comment>
<evidence type="ECO:0000313" key="8">
    <source>
        <dbReference type="Proteomes" id="UP000195137"/>
    </source>
</evidence>
<dbReference type="Pfam" id="PF01946">
    <property type="entry name" value="Thi4"/>
    <property type="match status" value="1"/>
</dbReference>
<dbReference type="RefSeq" id="WP_086637254.1">
    <property type="nucleotide sequence ID" value="NZ_MRZU01000003.1"/>
</dbReference>
<dbReference type="PANTHER" id="PTHR43422:SF3">
    <property type="entry name" value="THIAMINE THIAZOLE SYNTHASE"/>
    <property type="match status" value="1"/>
</dbReference>
<comment type="cofactor">
    <cofactor evidence="6">
        <name>Fe(2+)</name>
        <dbReference type="ChEBI" id="CHEBI:29033"/>
    </cofactor>
</comment>
<comment type="caution">
    <text evidence="7">The sequence shown here is derived from an EMBL/GenBank/DDBJ whole genome shotgun (WGS) entry which is preliminary data.</text>
</comment>
<dbReference type="GO" id="GO:0052837">
    <property type="term" value="P:thiazole biosynthetic process"/>
    <property type="evidence" value="ECO:0007669"/>
    <property type="project" value="UniProtKB-UniRule"/>
</dbReference>
<dbReference type="AlphaFoldDB" id="A0A1Y3GCV5"/>
<comment type="subunit">
    <text evidence="6">Homooctamer; tetramer of dimers.</text>
</comment>
<keyword evidence="2 6" id="KW-0479">Metal-binding</keyword>
<feature type="binding site" description="in other chain" evidence="6">
    <location>
        <position position="36"/>
    </location>
    <ligand>
        <name>NAD(+)</name>
        <dbReference type="ChEBI" id="CHEBI:57540"/>
        <note>ligand shared between two adjacent protomers</note>
    </ligand>
</feature>
<feature type="binding site" description="in other chain" evidence="6">
    <location>
        <position position="170"/>
    </location>
    <ligand>
        <name>Fe cation</name>
        <dbReference type="ChEBI" id="CHEBI:24875"/>
        <note>ligand shared between two adjacent protomers</note>
    </ligand>
</feature>
<dbReference type="HAMAP" id="MF_00304">
    <property type="entry name" value="Thi4"/>
    <property type="match status" value="1"/>
</dbReference>
<keyword evidence="1 6" id="KW-0808">Transferase</keyword>
<dbReference type="SUPFAM" id="SSF51905">
    <property type="entry name" value="FAD/NAD(P)-binding domain"/>
    <property type="match status" value="1"/>
</dbReference>
<proteinExistence type="inferred from homology"/>
<name>A0A1Y3GCV5_9EURY</name>
<feature type="binding site" description="in other chain" evidence="6">
    <location>
        <position position="224"/>
    </location>
    <ligand>
        <name>NAD(+)</name>
        <dbReference type="ChEBI" id="CHEBI:57540"/>
        <note>ligand shared between two adjacent protomers</note>
    </ligand>
</feature>
<dbReference type="GO" id="GO:0005506">
    <property type="term" value="F:iron ion binding"/>
    <property type="evidence" value="ECO:0007669"/>
    <property type="project" value="UniProtKB-UniRule"/>
</dbReference>
<evidence type="ECO:0000256" key="3">
    <source>
        <dbReference type="ARBA" id="ARBA00022977"/>
    </source>
</evidence>
<sequence length="258" mass="28072">MNVDDKFVSKAIIDEFSKDFLDSLSVDVAIGGAGPAGMVAAKYLAENDIKTAVFERKLSVGGGMWGGGMMFPRIVIKEKSLPILDDLNINYREYQDGYYIANSIESVGQTAAEAVKAGAEIYNLMTVEDLHYKENKVNGVVINWSSVDLAGLHVDPLTIESKITIDATGHDCELVKVAQERINKKLNTKTGKIMGEKSMWAEQGEKDVVELTGEVLPGLYVTGMAVNAVHGKPRMGPIFEGMLLSGKKVAEQCIKKLK</sequence>
<accession>A0A1Y3GCV5</accession>
<comment type="similarity">
    <text evidence="6">Belongs to the THI4 family.</text>
</comment>
<dbReference type="GO" id="GO:0009229">
    <property type="term" value="P:thiamine diphosphate biosynthetic process"/>
    <property type="evidence" value="ECO:0007669"/>
    <property type="project" value="UniProtKB-UniRule"/>
</dbReference>
<evidence type="ECO:0000256" key="5">
    <source>
        <dbReference type="ARBA" id="ARBA00023027"/>
    </source>
</evidence>
<feature type="binding site" evidence="6">
    <location>
        <position position="155"/>
    </location>
    <ligand>
        <name>Fe cation</name>
        <dbReference type="ChEBI" id="CHEBI:24875"/>
        <note>ligand shared between two adjacent protomers</note>
    </ligand>
</feature>
<dbReference type="UniPathway" id="UPA00060"/>